<keyword evidence="3" id="KW-1185">Reference proteome</keyword>
<comment type="caution">
    <text evidence="2">The sequence shown here is derived from an EMBL/GenBank/DDBJ whole genome shotgun (WGS) entry which is preliminary data.</text>
</comment>
<protein>
    <submittedName>
        <fullName evidence="2">Uncharacterized protein</fullName>
    </submittedName>
</protein>
<gene>
    <name evidence="2" type="ORF">FLB_03640</name>
</gene>
<name>A0A199XVE9_9FLAO</name>
<evidence type="ECO:0000313" key="3">
    <source>
        <dbReference type="Proteomes" id="UP000093807"/>
    </source>
</evidence>
<accession>A0A199XVE9</accession>
<dbReference type="AlphaFoldDB" id="A0A199XVE9"/>
<dbReference type="RefSeq" id="WP_157490511.1">
    <property type="nucleotide sequence ID" value="NZ_JMTM01000014.1"/>
</dbReference>
<feature type="chain" id="PRO_5008287045" evidence="1">
    <location>
        <begin position="20"/>
        <end position="201"/>
    </location>
</feature>
<dbReference type="PATRIC" id="fig|29536.5.peg.385"/>
<dbReference type="OrthoDB" id="1347471at2"/>
<dbReference type="Proteomes" id="UP000093807">
    <property type="component" value="Unassembled WGS sequence"/>
</dbReference>
<feature type="signal peptide" evidence="1">
    <location>
        <begin position="1"/>
        <end position="19"/>
    </location>
</feature>
<evidence type="ECO:0000256" key="1">
    <source>
        <dbReference type="SAM" id="SignalP"/>
    </source>
</evidence>
<evidence type="ECO:0000313" key="2">
    <source>
        <dbReference type="EMBL" id="OAZ05216.1"/>
    </source>
</evidence>
<proteinExistence type="predicted"/>
<dbReference type="EMBL" id="JMTM01000014">
    <property type="protein sequence ID" value="OAZ05216.1"/>
    <property type="molecule type" value="Genomic_DNA"/>
</dbReference>
<keyword evidence="1" id="KW-0732">Signal</keyword>
<organism evidence="2 3">
    <name type="scientific">Flavobacterium succinicans</name>
    <dbReference type="NCBI Taxonomy" id="29536"/>
    <lineage>
        <taxon>Bacteria</taxon>
        <taxon>Pseudomonadati</taxon>
        <taxon>Bacteroidota</taxon>
        <taxon>Flavobacteriia</taxon>
        <taxon>Flavobacteriales</taxon>
        <taxon>Flavobacteriaceae</taxon>
        <taxon>Flavobacterium</taxon>
    </lineage>
</organism>
<sequence length="201" mass="23435">MKNFLFVTLLLFFVQIISAQGTDRSEYQEQLYTVAIKSYKNGENIEAIKTFAIIQNINPKADISKKASQKSDSLKTILRDNKINSLIGNWKWILKEGNWAIREDNLGGKMITITKDEILFYEIYRTSKKWDLIKTEKIKFSDNPESYSFTELLYSNNEIWDYSHDSNTGELVTTYIGEKIGDNYTELVCGNPKLYYFKLQN</sequence>
<reference evidence="2 3" key="1">
    <citation type="submission" date="2016-06" db="EMBL/GenBank/DDBJ databases">
        <title>Draft genome sequence of Flavobacterium succinicans strain DD5b.</title>
        <authorList>
            <person name="Poehlein A."/>
            <person name="Daniel R."/>
            <person name="Simeonova D.D."/>
        </authorList>
    </citation>
    <scope>NUCLEOTIDE SEQUENCE [LARGE SCALE GENOMIC DNA]</scope>
    <source>
        <strain evidence="2 3">DD5b</strain>
    </source>
</reference>